<keyword evidence="5" id="KW-0239">DNA-directed DNA polymerase</keyword>
<evidence type="ECO:0000256" key="3">
    <source>
        <dbReference type="ARBA" id="ARBA00022695"/>
    </source>
</evidence>
<dbReference type="eggNOG" id="COG0587">
    <property type="taxonomic scope" value="Bacteria"/>
</dbReference>
<dbReference type="PANTHER" id="PTHR32294:SF0">
    <property type="entry name" value="DNA POLYMERASE III SUBUNIT ALPHA"/>
    <property type="match status" value="1"/>
</dbReference>
<dbReference type="STRING" id="37692.ATP_00097"/>
<dbReference type="Pfam" id="PF02811">
    <property type="entry name" value="PHP"/>
    <property type="match status" value="1"/>
</dbReference>
<keyword evidence="4" id="KW-0235">DNA replication</keyword>
<dbReference type="NCBIfam" id="TIGR00594">
    <property type="entry name" value="polc"/>
    <property type="match status" value="1"/>
</dbReference>
<evidence type="ECO:0000256" key="6">
    <source>
        <dbReference type="ARBA" id="ARBA00049244"/>
    </source>
</evidence>
<dbReference type="EC" id="2.7.7.7" evidence="1"/>
<feature type="domain" description="Polymerase/histidinol phosphatase N-terminal" evidence="7">
    <location>
        <begin position="3"/>
        <end position="70"/>
    </location>
</feature>
<dbReference type="InterPro" id="IPR040982">
    <property type="entry name" value="DNA_pol3_finger"/>
</dbReference>
<dbReference type="InterPro" id="IPR004013">
    <property type="entry name" value="PHP_dom"/>
</dbReference>
<dbReference type="InterPro" id="IPR011708">
    <property type="entry name" value="DNA_pol3_alpha_NTPase_dom"/>
</dbReference>
<evidence type="ECO:0000313" key="9">
    <source>
        <dbReference type="Proteomes" id="UP000002020"/>
    </source>
</evidence>
<dbReference type="InterPro" id="IPR004805">
    <property type="entry name" value="DnaE2/DnaE/PolC"/>
</dbReference>
<evidence type="ECO:0000313" key="8">
    <source>
        <dbReference type="EMBL" id="CAP18284.1"/>
    </source>
</evidence>
<evidence type="ECO:0000256" key="5">
    <source>
        <dbReference type="ARBA" id="ARBA00022932"/>
    </source>
</evidence>
<dbReference type="Pfam" id="PF14579">
    <property type="entry name" value="HHH_6"/>
    <property type="match status" value="1"/>
</dbReference>
<dbReference type="GO" id="GO:0003887">
    <property type="term" value="F:DNA-directed DNA polymerase activity"/>
    <property type="evidence" value="ECO:0007669"/>
    <property type="project" value="UniProtKB-KW"/>
</dbReference>
<dbReference type="InterPro" id="IPR029460">
    <property type="entry name" value="DNAPol_HHH"/>
</dbReference>
<sequence>MRGYFYCQSYYNLLKSLNSLEDIVKTAIKNNYDFVSLSDDENLYGMIEFLELCYKYKIKPVIGIKIKLNLNKKNEFSKNNKKIEILVYAKNDIGINNLIKLSNIIKAENKEVYLQDLQELQEGIFVIISILDKFFFEKVNNYFLSPTDANKEIIETILLNFKEKIKNFYIGISLQANINVDMIEYGINDLSIISPDLEQIEDNITYFADKLKIKILPTHKTKYLEQKDNIVYEQLIKLNTDNKNEKNNQKLNFSFLTKEEFILKYDKFPKLMLNLQELVSKINYSNNIFDDKFHLPKINKDVLLDSSKILKKKTWENFKKKINTKENKIYSEYVKRLKHELKIISQMKYEDYFLIVADIISYAKKNNILVGPGRGSSVGSLVCFCLDITEIDPLKYDLIFERFLNPQRTKMPDIDLDFPDNQRENVINYVKNKYKNNNVANLITFLHFPMNFLIDKIANNLYGYTNTDNLKKKISKKTLDKTDYKGKEIERIANIIIKIPRTTGTHISGIILSQENLLKTLPLQLNNNNKQTNYQTQFEDKNLQKIGLFKIDFLGIKALTLMNKILKKIKNLEIKNIPLDDIKTYNLLKEQKTISIFQLESTTAKNVLKKIQPCKFSDLIDVLGFNRPGTINFINEYIRNKNTNIKKVFLHPLIHEILKPTHGVIIYQEQIMQIIIKFANYNLIEADNFRNAISKKDQYFLINEKNTFIKKSMENGNSIEDTNKIYDHIYNFANYGFNKSHSVAYALITYRMSYLKTNYQKEFNLVLLNQFAKNNDWEATNNFIKEIKTEMKFIKPNIFNSSNQYNVLSEKKLIIPLISIKGVDNNFYQNLIKEKEQKKFENYENFKQRLKISLNLNKNENLLDNLIFSGALDIFGLNRRTLYEYKNINSERPKEYEEFSKIKLINEEKKAFKFDLSLIK</sequence>
<dbReference type="KEGG" id="pml:ATP_00097"/>
<name>B3R0C0_PHYMT</name>
<dbReference type="PANTHER" id="PTHR32294">
    <property type="entry name" value="DNA POLYMERASE III SUBUNIT ALPHA"/>
    <property type="match status" value="1"/>
</dbReference>
<dbReference type="CDD" id="cd07431">
    <property type="entry name" value="PHP_PolIIIA"/>
    <property type="match status" value="1"/>
</dbReference>
<dbReference type="HOGENOM" id="CLU_001600_0_1_14"/>
<comment type="catalytic activity">
    <reaction evidence="6">
        <text>DNA(n) + a 2'-deoxyribonucleoside 5'-triphosphate = DNA(n+1) + diphosphate</text>
        <dbReference type="Rhea" id="RHEA:22508"/>
        <dbReference type="Rhea" id="RHEA-COMP:17339"/>
        <dbReference type="Rhea" id="RHEA-COMP:17340"/>
        <dbReference type="ChEBI" id="CHEBI:33019"/>
        <dbReference type="ChEBI" id="CHEBI:61560"/>
        <dbReference type="ChEBI" id="CHEBI:173112"/>
        <dbReference type="EC" id="2.7.7.7"/>
    </reaction>
</comment>
<reference evidence="8 9" key="1">
    <citation type="journal article" date="2008" name="BMC Genomics">
        <title>The linear chromosome of the plant-pathogenic mycoplasma 'Candidatus Phytoplasma mali'.</title>
        <authorList>
            <person name="Kube M."/>
            <person name="Schneider B."/>
            <person name="Kuhl H."/>
            <person name="Dandekar T."/>
            <person name="Heitmann K."/>
            <person name="Migdoll A.M."/>
            <person name="Reinhardt R."/>
            <person name="Seemueller E."/>
        </authorList>
    </citation>
    <scope>NUCLEOTIDE SEQUENCE [LARGE SCALE GENOMIC DNA]</scope>
    <source>
        <strain evidence="8 9">AT</strain>
    </source>
</reference>
<dbReference type="SMART" id="SM00481">
    <property type="entry name" value="POLIIIAc"/>
    <property type="match status" value="1"/>
</dbReference>
<accession>B3R0C0</accession>
<dbReference type="Pfam" id="PF17657">
    <property type="entry name" value="DNA_pol3_finger"/>
    <property type="match status" value="1"/>
</dbReference>
<keyword evidence="3 8" id="KW-0548">Nucleotidyltransferase</keyword>
<dbReference type="GO" id="GO:0006260">
    <property type="term" value="P:DNA replication"/>
    <property type="evidence" value="ECO:0007669"/>
    <property type="project" value="UniProtKB-KW"/>
</dbReference>
<dbReference type="Pfam" id="PF07733">
    <property type="entry name" value="DNA_pol3_alpha"/>
    <property type="match status" value="1"/>
</dbReference>
<dbReference type="InterPro" id="IPR016195">
    <property type="entry name" value="Pol/histidinol_Pase-like"/>
</dbReference>
<dbReference type="AlphaFoldDB" id="B3R0C0"/>
<evidence type="ECO:0000256" key="2">
    <source>
        <dbReference type="ARBA" id="ARBA00022679"/>
    </source>
</evidence>
<dbReference type="InterPro" id="IPR003141">
    <property type="entry name" value="Pol/His_phosphatase_N"/>
</dbReference>
<protein>
    <recommendedName>
        <fullName evidence="1">DNA-directed DNA polymerase</fullName>
        <ecNumber evidence="1">2.7.7.7</ecNumber>
    </recommendedName>
</protein>
<dbReference type="Gene3D" id="3.20.20.140">
    <property type="entry name" value="Metal-dependent hydrolases"/>
    <property type="match status" value="1"/>
</dbReference>
<organism evidence="8 9">
    <name type="scientific">Phytoplasma mali (strain AT)</name>
    <dbReference type="NCBI Taxonomy" id="482235"/>
    <lineage>
        <taxon>Bacteria</taxon>
        <taxon>Bacillati</taxon>
        <taxon>Mycoplasmatota</taxon>
        <taxon>Mollicutes</taxon>
        <taxon>Acholeplasmatales</taxon>
        <taxon>Acholeplasmataceae</taxon>
        <taxon>Candidatus Phytoplasma</taxon>
        <taxon>16SrX (Apple proliferation group)</taxon>
    </lineage>
</organism>
<dbReference type="Gene3D" id="1.10.150.870">
    <property type="match status" value="1"/>
</dbReference>
<keyword evidence="9" id="KW-1185">Reference proteome</keyword>
<dbReference type="Proteomes" id="UP000002020">
    <property type="component" value="Chromosome"/>
</dbReference>
<evidence type="ECO:0000259" key="7">
    <source>
        <dbReference type="SMART" id="SM00481"/>
    </source>
</evidence>
<dbReference type="SUPFAM" id="SSF89550">
    <property type="entry name" value="PHP domain-like"/>
    <property type="match status" value="1"/>
</dbReference>
<proteinExistence type="predicted"/>
<gene>
    <name evidence="8" type="primary">dnaE</name>
    <name evidence="8" type="ordered locus">ATP_00097</name>
</gene>
<dbReference type="GO" id="GO:0008408">
    <property type="term" value="F:3'-5' exonuclease activity"/>
    <property type="evidence" value="ECO:0007669"/>
    <property type="project" value="InterPro"/>
</dbReference>
<keyword evidence="2 8" id="KW-0808">Transferase</keyword>
<dbReference type="EMBL" id="CU469464">
    <property type="protein sequence ID" value="CAP18284.1"/>
    <property type="molecule type" value="Genomic_DNA"/>
</dbReference>
<evidence type="ECO:0000256" key="1">
    <source>
        <dbReference type="ARBA" id="ARBA00012417"/>
    </source>
</evidence>
<evidence type="ECO:0000256" key="4">
    <source>
        <dbReference type="ARBA" id="ARBA00022705"/>
    </source>
</evidence>